<proteinExistence type="predicted"/>
<sequence>MRDVHRVIEERGDYTFIVHNHYTGDAEEVRVDPDKITLFEDRSSIEGLPNACPFLRYGETGKAWCTVHMTRPDLCREYCCRLLVLDSQGKLAGRVTYQRALTPDTDELGRLWERVQPTLDGLCGTEWDEAFVRTLTAAGYRVCR</sequence>
<dbReference type="RefSeq" id="WP_394804644.1">
    <property type="nucleotide sequence ID" value="NZ_JABFFQ010000003.1"/>
</dbReference>
<evidence type="ECO:0000313" key="2">
    <source>
        <dbReference type="Proteomes" id="UP001273768"/>
    </source>
</evidence>
<keyword evidence="2" id="KW-1185">Reference proteome</keyword>
<dbReference type="Proteomes" id="UP001273768">
    <property type="component" value="Unassembled WGS sequence"/>
</dbReference>
<accession>A0ABU3Z2B5</accession>
<protein>
    <submittedName>
        <fullName evidence="1">YkgJ family cysteine cluster protein</fullName>
    </submittedName>
</protein>
<name>A0ABU3Z2B5_9EURY</name>
<gene>
    <name evidence="1" type="ORF">HL657_05940</name>
</gene>
<reference evidence="1 2" key="1">
    <citation type="submission" date="2020-05" db="EMBL/GenBank/DDBJ databases">
        <title>Isolation and characterization of methanoarchaea from a cold seep at offshore SW Taiwan.</title>
        <authorList>
            <person name="Chen Y.-W."/>
            <person name="Chen S.-C."/>
            <person name="Lai M.-C."/>
        </authorList>
    </citation>
    <scope>NUCLEOTIDE SEQUENCE [LARGE SCALE GENOMIC DNA]</scope>
    <source>
        <strain evidence="1 2">YWC-01</strain>
    </source>
</reference>
<evidence type="ECO:0000313" key="1">
    <source>
        <dbReference type="EMBL" id="MDV4342719.1"/>
    </source>
</evidence>
<dbReference type="EMBL" id="JABFFQ010000003">
    <property type="protein sequence ID" value="MDV4342719.1"/>
    <property type="molecule type" value="Genomic_DNA"/>
</dbReference>
<organism evidence="1 2">
    <name type="scientific">Methanoculleus nereidis</name>
    <dbReference type="NCBI Taxonomy" id="2735141"/>
    <lineage>
        <taxon>Archaea</taxon>
        <taxon>Methanobacteriati</taxon>
        <taxon>Methanobacteriota</taxon>
        <taxon>Stenosarchaea group</taxon>
        <taxon>Methanomicrobia</taxon>
        <taxon>Methanomicrobiales</taxon>
        <taxon>Methanomicrobiaceae</taxon>
        <taxon>Methanoculleus</taxon>
    </lineage>
</organism>
<comment type="caution">
    <text evidence="1">The sequence shown here is derived from an EMBL/GenBank/DDBJ whole genome shotgun (WGS) entry which is preliminary data.</text>
</comment>